<dbReference type="Pfam" id="PF19111">
    <property type="entry name" value="DUF5798"/>
    <property type="match status" value="1"/>
</dbReference>
<keyword evidence="1" id="KW-0175">Coiled coil</keyword>
<dbReference type="OrthoDB" id="204612at2157"/>
<name>E7QS96_HALPU</name>
<dbReference type="EMBL" id="AEMG01000006">
    <property type="protein sequence ID" value="EFW92865.1"/>
    <property type="molecule type" value="Genomic_DNA"/>
</dbReference>
<feature type="region of interest" description="Disordered" evidence="2">
    <location>
        <begin position="76"/>
        <end position="101"/>
    </location>
</feature>
<evidence type="ECO:0000313" key="4">
    <source>
        <dbReference type="EMBL" id="SHK10486.1"/>
    </source>
</evidence>
<accession>E7QS96</accession>
<protein>
    <submittedName>
        <fullName evidence="3">Uncharacterized protein</fullName>
    </submittedName>
</protein>
<dbReference type="RefSeq" id="WP_007978793.1">
    <property type="nucleotide sequence ID" value="NZ_AEMG01000006.1"/>
</dbReference>
<reference evidence="6" key="2">
    <citation type="submission" date="2016-11" db="EMBL/GenBank/DDBJ databases">
        <authorList>
            <person name="Varghese N."/>
            <person name="Submissions S."/>
        </authorList>
    </citation>
    <scope>NUCLEOTIDE SEQUENCE [LARGE SCALE GENOMIC DNA]</scope>
    <source>
        <strain evidence="6">DX253</strain>
    </source>
</reference>
<dbReference type="EMBL" id="FRAN01000001">
    <property type="protein sequence ID" value="SHK10486.1"/>
    <property type="molecule type" value="Genomic_DNA"/>
</dbReference>
<feature type="coiled-coil region" evidence="1">
    <location>
        <begin position="7"/>
        <end position="65"/>
    </location>
</feature>
<gene>
    <name evidence="4" type="ORF">SAMN05444342_0588</name>
    <name evidence="3" type="ORF">ZOD2009_08344</name>
</gene>
<sequence>MGLGSTAKKIQKVADTAEKLYAKLNEMREQLVDMRETLETTNERVERLEAENEHQKALIEALAREEGIDVDEVLSEVESAEADGEGEAGDDSTDETVEAST</sequence>
<reference evidence="3 5" key="1">
    <citation type="journal article" date="2014" name="ISME J.">
        <title>Trehalose/2-sulfotrehalose biosynthesis and glycine-betaine uptake are widely spread mechanisms for osmoadaptation in the Halobacteriales.</title>
        <authorList>
            <person name="Youssef N.H."/>
            <person name="Savage-Ashlock K.N."/>
            <person name="McCully A.L."/>
            <person name="Luedtke B."/>
            <person name="Shaw E.I."/>
            <person name="Hoff W.D."/>
            <person name="Elshahed M.S."/>
        </authorList>
    </citation>
    <scope>NUCLEOTIDE SEQUENCE [LARGE SCALE GENOMIC DNA]</scope>
    <source>
        <strain evidence="3 5">DX253</strain>
    </source>
</reference>
<organism evidence="3 5">
    <name type="scientific">Haladaptatus paucihalophilus DX253</name>
    <dbReference type="NCBI Taxonomy" id="797209"/>
    <lineage>
        <taxon>Archaea</taxon>
        <taxon>Methanobacteriati</taxon>
        <taxon>Methanobacteriota</taxon>
        <taxon>Stenosarchaea group</taxon>
        <taxon>Halobacteria</taxon>
        <taxon>Halobacteriales</taxon>
        <taxon>Haladaptataceae</taxon>
        <taxon>Haladaptatus</taxon>
    </lineage>
</organism>
<evidence type="ECO:0000256" key="1">
    <source>
        <dbReference type="SAM" id="Coils"/>
    </source>
</evidence>
<evidence type="ECO:0000313" key="6">
    <source>
        <dbReference type="Proteomes" id="UP000184203"/>
    </source>
</evidence>
<dbReference type="Proteomes" id="UP000184203">
    <property type="component" value="Unassembled WGS sequence"/>
</dbReference>
<reference evidence="4" key="3">
    <citation type="submission" date="2016-11" db="EMBL/GenBank/DDBJ databases">
        <authorList>
            <person name="Jaros S."/>
            <person name="Januszkiewicz K."/>
            <person name="Wedrychowicz H."/>
        </authorList>
    </citation>
    <scope>NUCLEOTIDE SEQUENCE [LARGE SCALE GENOMIC DNA]</scope>
    <source>
        <strain evidence="4">DX253</strain>
    </source>
</reference>
<keyword evidence="6" id="KW-1185">Reference proteome</keyword>
<dbReference type="InterPro" id="IPR043816">
    <property type="entry name" value="DUF5798"/>
</dbReference>
<evidence type="ECO:0000313" key="5">
    <source>
        <dbReference type="Proteomes" id="UP000003751"/>
    </source>
</evidence>
<proteinExistence type="predicted"/>
<dbReference type="Proteomes" id="UP000003751">
    <property type="component" value="Unassembled WGS sequence"/>
</dbReference>
<dbReference type="PATRIC" id="fig|797209.4.peg.1668"/>
<evidence type="ECO:0000256" key="2">
    <source>
        <dbReference type="SAM" id="MobiDB-lite"/>
    </source>
</evidence>
<evidence type="ECO:0000313" key="3">
    <source>
        <dbReference type="EMBL" id="EFW92865.1"/>
    </source>
</evidence>
<dbReference type="STRING" id="797209.GCA_000376445_00350"/>
<dbReference type="eggNOG" id="arCOG04649">
    <property type="taxonomic scope" value="Archaea"/>
</dbReference>
<dbReference type="AlphaFoldDB" id="E7QS96"/>